<proteinExistence type="predicted"/>
<dbReference type="InterPro" id="IPR021414">
    <property type="entry name" value="DUF3054"/>
</dbReference>
<keyword evidence="2" id="KW-0472">Membrane</keyword>
<evidence type="ECO:0000313" key="4">
    <source>
        <dbReference type="Proteomes" id="UP001500556"/>
    </source>
</evidence>
<gene>
    <name evidence="3" type="ORF">GCM10025782_31520</name>
</gene>
<feature type="compositionally biased region" description="Basic and acidic residues" evidence="1">
    <location>
        <begin position="126"/>
        <end position="138"/>
    </location>
</feature>
<keyword evidence="4" id="KW-1185">Reference proteome</keyword>
<feature type="transmembrane region" description="Helical" evidence="2">
    <location>
        <begin position="34"/>
        <end position="53"/>
    </location>
</feature>
<dbReference type="RefSeq" id="WP_345504787.1">
    <property type="nucleotide sequence ID" value="NZ_BAABLO010000012.1"/>
</dbReference>
<feature type="transmembrane region" description="Helical" evidence="2">
    <location>
        <begin position="88"/>
        <end position="107"/>
    </location>
</feature>
<accession>A0ABP8YH81</accession>
<evidence type="ECO:0000256" key="2">
    <source>
        <dbReference type="SAM" id="Phobius"/>
    </source>
</evidence>
<organism evidence="3 4">
    <name type="scientific">Pedococcus ginsenosidimutans</name>
    <dbReference type="NCBI Taxonomy" id="490570"/>
    <lineage>
        <taxon>Bacteria</taxon>
        <taxon>Bacillati</taxon>
        <taxon>Actinomycetota</taxon>
        <taxon>Actinomycetes</taxon>
        <taxon>Micrococcales</taxon>
        <taxon>Intrasporangiaceae</taxon>
        <taxon>Pedococcus</taxon>
    </lineage>
</organism>
<dbReference type="EMBL" id="BAABLO010000012">
    <property type="protein sequence ID" value="GAA4730179.1"/>
    <property type="molecule type" value="Genomic_DNA"/>
</dbReference>
<evidence type="ECO:0008006" key="5">
    <source>
        <dbReference type="Google" id="ProtNLM"/>
    </source>
</evidence>
<feature type="transmembrane region" description="Helical" evidence="2">
    <location>
        <begin position="60"/>
        <end position="82"/>
    </location>
</feature>
<keyword evidence="2" id="KW-0812">Transmembrane</keyword>
<protein>
    <recommendedName>
        <fullName evidence="5">DUF3054 domain-containing protein</fullName>
    </recommendedName>
</protein>
<evidence type="ECO:0000256" key="1">
    <source>
        <dbReference type="SAM" id="MobiDB-lite"/>
    </source>
</evidence>
<name>A0ABP8YH81_9MICO</name>
<dbReference type="Pfam" id="PF11255">
    <property type="entry name" value="DUF3054"/>
    <property type="match status" value="1"/>
</dbReference>
<keyword evidence="2" id="KW-1133">Transmembrane helix</keyword>
<sequence length="163" mass="16932">MRRAVPALVLDALSVLLFATIGRASHAEGLTLGGVLEVAWPFLAALAVGWALVRARGDWPVAVGAAVPVWLVTAVLGLGLRVASGGGFAWSFGVVTLVVLGLFIVGWRCAREVGRFAVDGVARWKSEQPPRVSGDRPSGDGPSARRAGGRRAGTHTPPGPPQR</sequence>
<reference evidence="4" key="1">
    <citation type="journal article" date="2019" name="Int. J. Syst. Evol. Microbiol.">
        <title>The Global Catalogue of Microorganisms (GCM) 10K type strain sequencing project: providing services to taxonomists for standard genome sequencing and annotation.</title>
        <authorList>
            <consortium name="The Broad Institute Genomics Platform"/>
            <consortium name="The Broad Institute Genome Sequencing Center for Infectious Disease"/>
            <person name="Wu L."/>
            <person name="Ma J."/>
        </authorList>
    </citation>
    <scope>NUCLEOTIDE SEQUENCE [LARGE SCALE GENOMIC DNA]</scope>
    <source>
        <strain evidence="4">JCM 18961</strain>
    </source>
</reference>
<dbReference type="Proteomes" id="UP001500556">
    <property type="component" value="Unassembled WGS sequence"/>
</dbReference>
<feature type="region of interest" description="Disordered" evidence="1">
    <location>
        <begin position="126"/>
        <end position="163"/>
    </location>
</feature>
<comment type="caution">
    <text evidence="3">The sequence shown here is derived from an EMBL/GenBank/DDBJ whole genome shotgun (WGS) entry which is preliminary data.</text>
</comment>
<evidence type="ECO:0000313" key="3">
    <source>
        <dbReference type="EMBL" id="GAA4730179.1"/>
    </source>
</evidence>